<sequence length="79" mass="7734">AQGTHQRAAPGPGLGPVCGAGECGQTAACLGGIGAEPNVGQSAGCVATQGRCRQPELRRVVRPMAQLPHLHAAAVGIAA</sequence>
<dbReference type="EMBL" id="BKCJ011803949">
    <property type="protein sequence ID" value="GFD54270.1"/>
    <property type="molecule type" value="Genomic_DNA"/>
</dbReference>
<gene>
    <name evidence="1" type="ORF">Tci_926239</name>
</gene>
<reference evidence="1" key="1">
    <citation type="journal article" date="2019" name="Sci. Rep.">
        <title>Draft genome of Tanacetum cinerariifolium, the natural source of mosquito coil.</title>
        <authorList>
            <person name="Yamashiro T."/>
            <person name="Shiraishi A."/>
            <person name="Satake H."/>
            <person name="Nakayama K."/>
        </authorList>
    </citation>
    <scope>NUCLEOTIDE SEQUENCE</scope>
</reference>
<protein>
    <submittedName>
        <fullName evidence="1">Uncharacterized protein</fullName>
    </submittedName>
</protein>
<proteinExistence type="predicted"/>
<organism evidence="1">
    <name type="scientific">Tanacetum cinerariifolium</name>
    <name type="common">Dalmatian daisy</name>
    <name type="synonym">Chrysanthemum cinerariifolium</name>
    <dbReference type="NCBI Taxonomy" id="118510"/>
    <lineage>
        <taxon>Eukaryota</taxon>
        <taxon>Viridiplantae</taxon>
        <taxon>Streptophyta</taxon>
        <taxon>Embryophyta</taxon>
        <taxon>Tracheophyta</taxon>
        <taxon>Spermatophyta</taxon>
        <taxon>Magnoliopsida</taxon>
        <taxon>eudicotyledons</taxon>
        <taxon>Gunneridae</taxon>
        <taxon>Pentapetalae</taxon>
        <taxon>asterids</taxon>
        <taxon>campanulids</taxon>
        <taxon>Asterales</taxon>
        <taxon>Asteraceae</taxon>
        <taxon>Asteroideae</taxon>
        <taxon>Anthemideae</taxon>
        <taxon>Anthemidinae</taxon>
        <taxon>Tanacetum</taxon>
    </lineage>
</organism>
<accession>A0A699X718</accession>
<name>A0A699X718_TANCI</name>
<evidence type="ECO:0000313" key="1">
    <source>
        <dbReference type="EMBL" id="GFD54270.1"/>
    </source>
</evidence>
<dbReference type="AlphaFoldDB" id="A0A699X718"/>
<comment type="caution">
    <text evidence="1">The sequence shown here is derived from an EMBL/GenBank/DDBJ whole genome shotgun (WGS) entry which is preliminary data.</text>
</comment>
<feature type="non-terminal residue" evidence="1">
    <location>
        <position position="1"/>
    </location>
</feature>